<sequence length="71" mass="8003">MPRRGDRDELGRAFEQAEEQGLEGLEEGHGSPLALCRWGRVAQGPVRRRLSSRPRARAPARRGRVEKVTAR</sequence>
<evidence type="ECO:0000313" key="3">
    <source>
        <dbReference type="Proteomes" id="UP000600449"/>
    </source>
</evidence>
<protein>
    <submittedName>
        <fullName evidence="2">Uncharacterized protein</fullName>
    </submittedName>
</protein>
<feature type="compositionally biased region" description="Basic residues" evidence="1">
    <location>
        <begin position="46"/>
        <end position="62"/>
    </location>
</feature>
<organism evidence="2 3">
    <name type="scientific">Salinarimonas ramus</name>
    <dbReference type="NCBI Taxonomy" id="690164"/>
    <lineage>
        <taxon>Bacteria</taxon>
        <taxon>Pseudomonadati</taxon>
        <taxon>Pseudomonadota</taxon>
        <taxon>Alphaproteobacteria</taxon>
        <taxon>Hyphomicrobiales</taxon>
        <taxon>Salinarimonadaceae</taxon>
        <taxon>Salinarimonas</taxon>
    </lineage>
</organism>
<evidence type="ECO:0000256" key="1">
    <source>
        <dbReference type="SAM" id="MobiDB-lite"/>
    </source>
</evidence>
<proteinExistence type="predicted"/>
<name>A0A917V4R2_9HYPH</name>
<evidence type="ECO:0000313" key="2">
    <source>
        <dbReference type="EMBL" id="GGK37138.1"/>
    </source>
</evidence>
<accession>A0A917V4R2</accession>
<keyword evidence="3" id="KW-1185">Reference proteome</keyword>
<reference evidence="2 3" key="1">
    <citation type="journal article" date="2014" name="Int. J. Syst. Evol. Microbiol.">
        <title>Complete genome sequence of Corynebacterium casei LMG S-19264T (=DSM 44701T), isolated from a smear-ripened cheese.</title>
        <authorList>
            <consortium name="US DOE Joint Genome Institute (JGI-PGF)"/>
            <person name="Walter F."/>
            <person name="Albersmeier A."/>
            <person name="Kalinowski J."/>
            <person name="Ruckert C."/>
        </authorList>
    </citation>
    <scope>NUCLEOTIDE SEQUENCE [LARGE SCALE GENOMIC DNA]</scope>
    <source>
        <strain evidence="2 3">CGMCC 1.9161</strain>
    </source>
</reference>
<dbReference type="AlphaFoldDB" id="A0A917V4R2"/>
<gene>
    <name evidence="2" type="ORF">GCM10011322_25190</name>
</gene>
<feature type="region of interest" description="Disordered" evidence="1">
    <location>
        <begin position="46"/>
        <end position="71"/>
    </location>
</feature>
<comment type="caution">
    <text evidence="2">The sequence shown here is derived from an EMBL/GenBank/DDBJ whole genome shotgun (WGS) entry which is preliminary data.</text>
</comment>
<dbReference type="EMBL" id="BMMF01000007">
    <property type="protein sequence ID" value="GGK37138.1"/>
    <property type="molecule type" value="Genomic_DNA"/>
</dbReference>
<dbReference type="Proteomes" id="UP000600449">
    <property type="component" value="Unassembled WGS sequence"/>
</dbReference>